<evidence type="ECO:0000313" key="4">
    <source>
        <dbReference type="Proteomes" id="UP000009046"/>
    </source>
</evidence>
<organism>
    <name type="scientific">Pediculus humanus subsp. corporis</name>
    <name type="common">Body louse</name>
    <dbReference type="NCBI Taxonomy" id="121224"/>
    <lineage>
        <taxon>Eukaryota</taxon>
        <taxon>Metazoa</taxon>
        <taxon>Ecdysozoa</taxon>
        <taxon>Arthropoda</taxon>
        <taxon>Hexapoda</taxon>
        <taxon>Insecta</taxon>
        <taxon>Pterygota</taxon>
        <taxon>Neoptera</taxon>
        <taxon>Paraneoptera</taxon>
        <taxon>Psocodea</taxon>
        <taxon>Troctomorpha</taxon>
        <taxon>Phthiraptera</taxon>
        <taxon>Anoplura</taxon>
        <taxon>Pediculidae</taxon>
        <taxon>Pediculus</taxon>
    </lineage>
</organism>
<dbReference type="VEuPathDB" id="VectorBase:PHUM407260"/>
<reference evidence="3" key="3">
    <citation type="submission" date="2020-05" db="UniProtKB">
        <authorList>
            <consortium name="EnsemblMetazoa"/>
        </authorList>
    </citation>
    <scope>IDENTIFICATION</scope>
    <source>
        <strain evidence="3">USDA</strain>
    </source>
</reference>
<dbReference type="KEGG" id="phu:Phum_PHUM407260"/>
<dbReference type="AlphaFoldDB" id="E0VRY5"/>
<accession>E0VRY5</accession>
<dbReference type="InParanoid" id="E0VRY5"/>
<dbReference type="HOGENOM" id="CLU_790637_0_0_1"/>
<evidence type="ECO:0000256" key="1">
    <source>
        <dbReference type="SAM" id="MobiDB-lite"/>
    </source>
</evidence>
<name>E0VRY5_PEDHC</name>
<feature type="compositionally biased region" description="Gly residues" evidence="1">
    <location>
        <begin position="291"/>
        <end position="303"/>
    </location>
</feature>
<dbReference type="GeneID" id="8234024"/>
<dbReference type="RefSeq" id="XP_002428879.1">
    <property type="nucleotide sequence ID" value="XM_002428834.1"/>
</dbReference>
<protein>
    <submittedName>
        <fullName evidence="2 3">Uncharacterized protein</fullName>
    </submittedName>
</protein>
<keyword evidence="4" id="KW-1185">Reference proteome</keyword>
<reference evidence="2" key="1">
    <citation type="submission" date="2007-04" db="EMBL/GenBank/DDBJ databases">
        <title>Annotation of Pediculus humanus corporis strain USDA.</title>
        <authorList>
            <person name="Kirkness E."/>
            <person name="Hannick L."/>
            <person name="Hass B."/>
            <person name="Bruggner R."/>
            <person name="Lawson D."/>
            <person name="Bidwell S."/>
            <person name="Joardar V."/>
            <person name="Caler E."/>
            <person name="Walenz B."/>
            <person name="Inman J."/>
            <person name="Schobel S."/>
            <person name="Galinsky K."/>
            <person name="Amedeo P."/>
            <person name="Strausberg R."/>
        </authorList>
    </citation>
    <scope>NUCLEOTIDE SEQUENCE</scope>
    <source>
        <strain evidence="2">USDA</strain>
    </source>
</reference>
<dbReference type="EMBL" id="AAZO01004906">
    <property type="status" value="NOT_ANNOTATED_CDS"/>
    <property type="molecule type" value="Genomic_DNA"/>
</dbReference>
<dbReference type="eggNOG" id="KOG4240">
    <property type="taxonomic scope" value="Eukaryota"/>
</dbReference>
<evidence type="ECO:0000313" key="3">
    <source>
        <dbReference type="EnsemblMetazoa" id="PHUM407260-PA"/>
    </source>
</evidence>
<dbReference type="Proteomes" id="UP000009046">
    <property type="component" value="Unassembled WGS sequence"/>
</dbReference>
<dbReference type="EMBL" id="DS235634">
    <property type="protein sequence ID" value="EEB16141.1"/>
    <property type="molecule type" value="Genomic_DNA"/>
</dbReference>
<feature type="region of interest" description="Disordered" evidence="1">
    <location>
        <begin position="184"/>
        <end position="230"/>
    </location>
</feature>
<sequence>MAGKKVCLTAFLYLQHVTLYQMKRLRSHLKNHGVSPRIHGNRGRKPANTFSLDIYHCATNFVQDYIEKHCVKSVPNFTTFSYGKTKTNCLGNTLSGSNGHATISKTMMKKTTKMKIPNKITSYHLPSECTKKTVHKEYKSFCENLKPSQKAMKYSTFTSFLQKQFPNVKFSKVDKKINGQVEKITLSQHQESERGKSANVKDGKEEKDNQKDNFSQTTTSPTPPQQQPPILYYPTKTIQVTTQNPTLVLSTEENSPRVVVYNKTQAVATAAAPAAIVKMDEMGGRSDEGGSSSGGSGSSGSNGSGSSNSSNNELQMDFRFSNRILIDGQIYEGETCENVCEEEMYATDNVA</sequence>
<evidence type="ECO:0000313" key="2">
    <source>
        <dbReference type="EMBL" id="EEB16141.1"/>
    </source>
</evidence>
<feature type="region of interest" description="Disordered" evidence="1">
    <location>
        <begin position="282"/>
        <end position="313"/>
    </location>
</feature>
<reference evidence="2" key="2">
    <citation type="submission" date="2007-04" db="EMBL/GenBank/DDBJ databases">
        <title>The genome of the human body louse.</title>
        <authorList>
            <consortium name="The Human Body Louse Genome Consortium"/>
            <person name="Kirkness E."/>
            <person name="Walenz B."/>
            <person name="Hass B."/>
            <person name="Bruggner R."/>
            <person name="Strausberg R."/>
        </authorList>
    </citation>
    <scope>NUCLEOTIDE SEQUENCE</scope>
    <source>
        <strain evidence="2">USDA</strain>
    </source>
</reference>
<dbReference type="EnsemblMetazoa" id="PHUM407260-RA">
    <property type="protein sequence ID" value="PHUM407260-PA"/>
    <property type="gene ID" value="PHUM407260"/>
</dbReference>
<dbReference type="OrthoDB" id="8194213at2759"/>
<proteinExistence type="predicted"/>
<feature type="compositionally biased region" description="Basic and acidic residues" evidence="1">
    <location>
        <begin position="190"/>
        <end position="211"/>
    </location>
</feature>
<dbReference type="CTD" id="8234024"/>
<gene>
    <name evidence="3" type="primary">8234024</name>
    <name evidence="2" type="ORF">Phum_PHUM407260</name>
</gene>